<keyword evidence="3" id="KW-1185">Reference proteome</keyword>
<evidence type="ECO:0000256" key="1">
    <source>
        <dbReference type="SAM" id="MobiDB-lite"/>
    </source>
</evidence>
<sequence>MGIRLKDGVRRARNSSLPYEVRGRVIGEQRASDRVTTYVQAVVLRRIYCADKQSVTGRRGGRTRTVSAARRGPAAGERASATATPRGRRLSLGVYPPASSNWGAPPAT</sequence>
<proteinExistence type="predicted"/>
<dbReference type="Proteomes" id="UP000299102">
    <property type="component" value="Unassembled WGS sequence"/>
</dbReference>
<gene>
    <name evidence="2" type="ORF">EVAR_80520_1</name>
</gene>
<dbReference type="AlphaFoldDB" id="A0A4C1TLG1"/>
<protein>
    <submittedName>
        <fullName evidence="2">Uncharacterized protein</fullName>
    </submittedName>
</protein>
<reference evidence="2 3" key="1">
    <citation type="journal article" date="2019" name="Commun. Biol.">
        <title>The bagworm genome reveals a unique fibroin gene that provides high tensile strength.</title>
        <authorList>
            <person name="Kono N."/>
            <person name="Nakamura H."/>
            <person name="Ohtoshi R."/>
            <person name="Tomita M."/>
            <person name="Numata K."/>
            <person name="Arakawa K."/>
        </authorList>
    </citation>
    <scope>NUCLEOTIDE SEQUENCE [LARGE SCALE GENOMIC DNA]</scope>
</reference>
<dbReference type="EMBL" id="BGZK01000071">
    <property type="protein sequence ID" value="GBP15342.1"/>
    <property type="molecule type" value="Genomic_DNA"/>
</dbReference>
<name>A0A4C1TLG1_EUMVA</name>
<accession>A0A4C1TLG1</accession>
<organism evidence="2 3">
    <name type="scientific">Eumeta variegata</name>
    <name type="common">Bagworm moth</name>
    <name type="synonym">Eumeta japonica</name>
    <dbReference type="NCBI Taxonomy" id="151549"/>
    <lineage>
        <taxon>Eukaryota</taxon>
        <taxon>Metazoa</taxon>
        <taxon>Ecdysozoa</taxon>
        <taxon>Arthropoda</taxon>
        <taxon>Hexapoda</taxon>
        <taxon>Insecta</taxon>
        <taxon>Pterygota</taxon>
        <taxon>Neoptera</taxon>
        <taxon>Endopterygota</taxon>
        <taxon>Lepidoptera</taxon>
        <taxon>Glossata</taxon>
        <taxon>Ditrysia</taxon>
        <taxon>Tineoidea</taxon>
        <taxon>Psychidae</taxon>
        <taxon>Oiketicinae</taxon>
        <taxon>Eumeta</taxon>
    </lineage>
</organism>
<evidence type="ECO:0000313" key="2">
    <source>
        <dbReference type="EMBL" id="GBP15342.1"/>
    </source>
</evidence>
<evidence type="ECO:0000313" key="3">
    <source>
        <dbReference type="Proteomes" id="UP000299102"/>
    </source>
</evidence>
<comment type="caution">
    <text evidence="2">The sequence shown here is derived from an EMBL/GenBank/DDBJ whole genome shotgun (WGS) entry which is preliminary data.</text>
</comment>
<feature type="region of interest" description="Disordered" evidence="1">
    <location>
        <begin position="56"/>
        <end position="108"/>
    </location>
</feature>
<feature type="compositionally biased region" description="Low complexity" evidence="1">
    <location>
        <begin position="63"/>
        <end position="81"/>
    </location>
</feature>